<feature type="transmembrane region" description="Helical" evidence="6">
    <location>
        <begin position="330"/>
        <end position="356"/>
    </location>
</feature>
<keyword evidence="4 6" id="KW-1133">Transmembrane helix</keyword>
<evidence type="ECO:0000256" key="5">
    <source>
        <dbReference type="ARBA" id="ARBA00023136"/>
    </source>
</evidence>
<keyword evidence="5 6" id="KW-0472">Membrane</keyword>
<feature type="transmembrane region" description="Helical" evidence="6">
    <location>
        <begin position="287"/>
        <end position="309"/>
    </location>
</feature>
<dbReference type="GO" id="GO:0005886">
    <property type="term" value="C:plasma membrane"/>
    <property type="evidence" value="ECO:0007669"/>
    <property type="project" value="UniProtKB-SubCell"/>
</dbReference>
<dbReference type="InterPro" id="IPR050367">
    <property type="entry name" value="APC_superfamily"/>
</dbReference>
<protein>
    <submittedName>
        <fullName evidence="7">Amino acid permease</fullName>
    </submittedName>
</protein>
<reference evidence="7" key="1">
    <citation type="submission" date="2021-01" db="EMBL/GenBank/DDBJ databases">
        <title>Whole genome shotgun sequence of Virgisporangium aliadipatigenens NBRC 105644.</title>
        <authorList>
            <person name="Komaki H."/>
            <person name="Tamura T."/>
        </authorList>
    </citation>
    <scope>NUCLEOTIDE SEQUENCE</scope>
    <source>
        <strain evidence="7">NBRC 105644</strain>
    </source>
</reference>
<evidence type="ECO:0000256" key="6">
    <source>
        <dbReference type="SAM" id="Phobius"/>
    </source>
</evidence>
<feature type="transmembrane region" description="Helical" evidence="6">
    <location>
        <begin position="153"/>
        <end position="174"/>
    </location>
</feature>
<dbReference type="InterPro" id="IPR002293">
    <property type="entry name" value="AA/rel_permease1"/>
</dbReference>
<evidence type="ECO:0000256" key="2">
    <source>
        <dbReference type="ARBA" id="ARBA00022475"/>
    </source>
</evidence>
<dbReference type="RefSeq" id="WP_203903583.1">
    <property type="nucleotide sequence ID" value="NZ_BOPF01000033.1"/>
</dbReference>
<feature type="transmembrane region" description="Helical" evidence="6">
    <location>
        <begin position="91"/>
        <end position="114"/>
    </location>
</feature>
<evidence type="ECO:0000313" key="8">
    <source>
        <dbReference type="Proteomes" id="UP000619260"/>
    </source>
</evidence>
<keyword evidence="3 6" id="KW-0812">Transmembrane</keyword>
<dbReference type="GO" id="GO:0022857">
    <property type="term" value="F:transmembrane transporter activity"/>
    <property type="evidence" value="ECO:0007669"/>
    <property type="project" value="InterPro"/>
</dbReference>
<comment type="caution">
    <text evidence="7">The sequence shown here is derived from an EMBL/GenBank/DDBJ whole genome shotgun (WGS) entry which is preliminary data.</text>
</comment>
<comment type="subcellular location">
    <subcellularLocation>
        <location evidence="1">Cell membrane</location>
        <topology evidence="1">Multi-pass membrane protein</topology>
    </subcellularLocation>
</comment>
<dbReference type="Pfam" id="PF13520">
    <property type="entry name" value="AA_permease_2"/>
    <property type="match status" value="1"/>
</dbReference>
<feature type="transmembrane region" description="Helical" evidence="6">
    <location>
        <begin position="401"/>
        <end position="422"/>
    </location>
</feature>
<accession>A0A8J3YUU8</accession>
<dbReference type="PANTHER" id="PTHR42770:SF16">
    <property type="entry name" value="AMINO ACID PERMEASE"/>
    <property type="match status" value="1"/>
</dbReference>
<proteinExistence type="predicted"/>
<evidence type="ECO:0000256" key="3">
    <source>
        <dbReference type="ARBA" id="ARBA00022692"/>
    </source>
</evidence>
<feature type="transmembrane region" description="Helical" evidence="6">
    <location>
        <begin position="229"/>
        <end position="252"/>
    </location>
</feature>
<name>A0A8J3YUU8_9ACTN</name>
<feature type="transmembrane region" description="Helical" evidence="6">
    <location>
        <begin position="428"/>
        <end position="453"/>
    </location>
</feature>
<feature type="transmembrane region" description="Helical" evidence="6">
    <location>
        <begin position="194"/>
        <end position="217"/>
    </location>
</feature>
<keyword evidence="2" id="KW-1003">Cell membrane</keyword>
<organism evidence="7 8">
    <name type="scientific">Virgisporangium aliadipatigenens</name>
    <dbReference type="NCBI Taxonomy" id="741659"/>
    <lineage>
        <taxon>Bacteria</taxon>
        <taxon>Bacillati</taxon>
        <taxon>Actinomycetota</taxon>
        <taxon>Actinomycetes</taxon>
        <taxon>Micromonosporales</taxon>
        <taxon>Micromonosporaceae</taxon>
        <taxon>Virgisporangium</taxon>
    </lineage>
</organism>
<sequence>MSMTAPSGLARRTLGPMSLLFLTVSASAPMVVLAGSMVATYAATGVVGVPLSFLGLGVVLALFAVGYGAMARQVANPGPFYAYLAQGLGRIWGVAGGLLALVSYNAIQISLYGLFGATVAGLVGGMSWWAWAGLAWAVVAAMGVRRIGMNAKVIAVLLITEIVMIVLFDIGAFAQPADPGSLSVPMEPGSLLVSGIGGVLAFGIAAFVGMELAAVYGEEARSGAAVAKATFGAVAVVCILYTVSSWALAVAVGPKSVVDVARNPEAGLPFALIENYYGGAMSTLAKVLLITSMLGAMVSFHNTIARYVFSLARDGVLPQVLGRIGSGGGGGAPISGSLLQSVVALLTFGGFAVVGADPLLDLFTLLSALAAMGVMTLMILASLAVIGFFRRRPQLEEGAWSSALAPGLAALLLLVVLATTVVNVDSLLGPAAGILSLVLPGIVVVSIVVGLVWGSAIKAANPQVFDQVGAGLEQPLAAMDHSLERFRL</sequence>
<feature type="transmembrane region" description="Helical" evidence="6">
    <location>
        <begin position="362"/>
        <end position="389"/>
    </location>
</feature>
<dbReference type="PIRSF" id="PIRSF006060">
    <property type="entry name" value="AA_transporter"/>
    <property type="match status" value="1"/>
</dbReference>
<evidence type="ECO:0000256" key="4">
    <source>
        <dbReference type="ARBA" id="ARBA00022989"/>
    </source>
</evidence>
<dbReference type="PANTHER" id="PTHR42770">
    <property type="entry name" value="AMINO ACID TRANSPORTER-RELATED"/>
    <property type="match status" value="1"/>
</dbReference>
<feature type="transmembrane region" description="Helical" evidence="6">
    <location>
        <begin position="52"/>
        <end position="70"/>
    </location>
</feature>
<feature type="transmembrane region" description="Helical" evidence="6">
    <location>
        <begin position="126"/>
        <end position="144"/>
    </location>
</feature>
<dbReference type="EMBL" id="BOPF01000033">
    <property type="protein sequence ID" value="GIJ50138.1"/>
    <property type="molecule type" value="Genomic_DNA"/>
</dbReference>
<gene>
    <name evidence="7" type="ORF">Val02_70240</name>
</gene>
<evidence type="ECO:0000256" key="1">
    <source>
        <dbReference type="ARBA" id="ARBA00004651"/>
    </source>
</evidence>
<dbReference type="Gene3D" id="1.20.1740.10">
    <property type="entry name" value="Amino acid/polyamine transporter I"/>
    <property type="match status" value="1"/>
</dbReference>
<dbReference type="Proteomes" id="UP000619260">
    <property type="component" value="Unassembled WGS sequence"/>
</dbReference>
<dbReference type="AlphaFoldDB" id="A0A8J3YUU8"/>
<keyword evidence="8" id="KW-1185">Reference proteome</keyword>
<evidence type="ECO:0000313" key="7">
    <source>
        <dbReference type="EMBL" id="GIJ50138.1"/>
    </source>
</evidence>